<dbReference type="GO" id="GO:0005886">
    <property type="term" value="C:plasma membrane"/>
    <property type="evidence" value="ECO:0007669"/>
    <property type="project" value="UniProtKB-SubCell"/>
</dbReference>
<evidence type="ECO:0000256" key="4">
    <source>
        <dbReference type="ARBA" id="ARBA00022989"/>
    </source>
</evidence>
<feature type="transmembrane region" description="Helical" evidence="6">
    <location>
        <begin position="712"/>
        <end position="733"/>
    </location>
</feature>
<dbReference type="AlphaFoldDB" id="A0A0U4PA08"/>
<dbReference type="OrthoDB" id="5292592at2"/>
<keyword evidence="3 6" id="KW-0812">Transmembrane</keyword>
<accession>A0A0U4PA08</accession>
<dbReference type="EMBL" id="CP013987">
    <property type="protein sequence ID" value="ALZ85567.1"/>
    <property type="molecule type" value="Genomic_DNA"/>
</dbReference>
<feature type="transmembrane region" description="Helical" evidence="6">
    <location>
        <begin position="308"/>
        <end position="333"/>
    </location>
</feature>
<evidence type="ECO:0000256" key="5">
    <source>
        <dbReference type="ARBA" id="ARBA00023136"/>
    </source>
</evidence>
<evidence type="ECO:0000259" key="7">
    <source>
        <dbReference type="Pfam" id="PF02687"/>
    </source>
</evidence>
<feature type="transmembrane region" description="Helical" evidence="6">
    <location>
        <begin position="353"/>
        <end position="379"/>
    </location>
</feature>
<dbReference type="KEGG" id="por:APT59_15680"/>
<evidence type="ECO:0000256" key="1">
    <source>
        <dbReference type="ARBA" id="ARBA00004651"/>
    </source>
</evidence>
<feature type="transmembrane region" description="Helical" evidence="6">
    <location>
        <begin position="800"/>
        <end position="820"/>
    </location>
</feature>
<dbReference type="PANTHER" id="PTHR30287:SF1">
    <property type="entry name" value="INNER MEMBRANE PROTEIN"/>
    <property type="match status" value="1"/>
</dbReference>
<feature type="transmembrane region" description="Helical" evidence="6">
    <location>
        <begin position="263"/>
        <end position="287"/>
    </location>
</feature>
<evidence type="ECO:0000256" key="6">
    <source>
        <dbReference type="SAM" id="Phobius"/>
    </source>
</evidence>
<name>A0A0U4PA08_9PSED</name>
<dbReference type="Pfam" id="PF02687">
    <property type="entry name" value="FtsX"/>
    <property type="match status" value="1"/>
</dbReference>
<dbReference type="PANTHER" id="PTHR30287">
    <property type="entry name" value="MEMBRANE COMPONENT OF PREDICTED ABC SUPERFAMILY METABOLITE UPTAKE TRANSPORTER"/>
    <property type="match status" value="1"/>
</dbReference>
<organism evidence="8 9">
    <name type="scientific">Pseudomonas oryzihabitans</name>
    <dbReference type="NCBI Taxonomy" id="47885"/>
    <lineage>
        <taxon>Bacteria</taxon>
        <taxon>Pseudomonadati</taxon>
        <taxon>Pseudomonadota</taxon>
        <taxon>Gammaproteobacteria</taxon>
        <taxon>Pseudomonadales</taxon>
        <taxon>Pseudomonadaceae</taxon>
        <taxon>Pseudomonas</taxon>
    </lineage>
</organism>
<protein>
    <submittedName>
        <fullName evidence="8">ABC transporter permease</fullName>
    </submittedName>
</protein>
<sequence length="836" mass="89581">MNRTGLPLARLFLLAWRQSLREIRAGEIRMLCLALVVAVASSVAIGYFTARLGAGMENRASEFLAADLVLLGSEPARPEQVDAGLQLGLEHSRTLNFSTMAAGAEALQLASVKAVQANFPLRGEMRSATVPDAPDQPGGAPAPGEAWVEPRLLLALDAKVGARLDIGRKPLTISRVLTYEPDRAGDFYSLTPRVLINLDDVAATGVIQPGSRVRYRELWRGEPQALAAYRQALTPDLAANQRFEGPGDGNRQLGNALERAQRYLGLASLVAVVLAGVAVALSANRFATRRFDASALLRCLGLTRRDALVLYGLQLGLLGLAASLLGALLGWLAQLVLFQLLHGLLPARLPPAGIGPALAGMGTGLVALAGFALPPLAALGRVPPLRVLRSDLQPVPLRTWLVYGCALLALGLIMWRLSLDLRLTLALLVGGLVAGLLFGSLLYLALRLLRRGLQGAPLAWRLGLGQLLRHPLAAVGQTLAFGLILLAMSLVVLLRGELLERWQAQLPAEAPNHFALNVLPDERQAFATAVSKLSPHASPLYPIVQGRLVSVKGHPAQEGLEDDSRGGRATRRDLNLTWSAQLPDGNRLEAGQWWDTLPAGDLPGVSLESELARSLGVGLGDTLGFVIGDRQIEARVTSLRQVGWDNFQPNFFVIFAPGALEGVPFTYLGSFYLPPGHDRELLALARQFPAVTLLPIDALLDQLRSILRQVSVAVEFVLLFVLAAGIAVLLAGLQATLDERIRQGALLRALGARRELLQRARRTEFILLGGTSGLLAALGCEIVSALLYRLAFDLDWQPHPWLLLLPVLGALLVGAAGLLGTRRAITASPLLILRES</sequence>
<reference evidence="8 9" key="1">
    <citation type="submission" date="2016-01" db="EMBL/GenBank/DDBJ databases">
        <title>Annotation of Pseudomonas oryzihabitans USDA-ARS-USMARC-56511.</title>
        <authorList>
            <person name="Harhay G.P."/>
            <person name="Harhay D.M."/>
            <person name="Smith T.P.L."/>
            <person name="Bono J.L."/>
            <person name="Heaton M.P."/>
            <person name="Clawson M.L."/>
            <person name="Chitko-Mckown C.G."/>
            <person name="Capik S.F."/>
            <person name="DeDonder K.D."/>
            <person name="Apley M.D."/>
            <person name="Lubbers B.V."/>
            <person name="White B.J."/>
            <person name="Larson R.L."/>
        </authorList>
    </citation>
    <scope>NUCLEOTIDE SEQUENCE [LARGE SCALE GENOMIC DNA]</scope>
    <source>
        <strain evidence="8 9">USDA-ARS-USMARC-56511</strain>
    </source>
</reference>
<keyword evidence="2" id="KW-1003">Cell membrane</keyword>
<evidence type="ECO:0000313" key="9">
    <source>
        <dbReference type="Proteomes" id="UP000064137"/>
    </source>
</evidence>
<feature type="domain" description="ABC3 transporter permease C-terminal" evidence="7">
    <location>
        <begin position="266"/>
        <end position="378"/>
    </location>
</feature>
<feature type="transmembrane region" description="Helical" evidence="6">
    <location>
        <begin position="467"/>
        <end position="494"/>
    </location>
</feature>
<evidence type="ECO:0000256" key="3">
    <source>
        <dbReference type="ARBA" id="ARBA00022692"/>
    </source>
</evidence>
<feature type="transmembrane region" description="Helical" evidence="6">
    <location>
        <begin position="30"/>
        <end position="50"/>
    </location>
</feature>
<keyword evidence="4 6" id="KW-1133">Transmembrane helix</keyword>
<dbReference type="RefSeq" id="WP_059315709.1">
    <property type="nucleotide sequence ID" value="NZ_CP013987.1"/>
</dbReference>
<feature type="transmembrane region" description="Helical" evidence="6">
    <location>
        <begin position="765"/>
        <end position="788"/>
    </location>
</feature>
<evidence type="ECO:0000313" key="8">
    <source>
        <dbReference type="EMBL" id="ALZ85567.1"/>
    </source>
</evidence>
<dbReference type="InterPro" id="IPR038766">
    <property type="entry name" value="Membrane_comp_ABC_pdt"/>
</dbReference>
<dbReference type="InterPro" id="IPR003838">
    <property type="entry name" value="ABC3_permease_C"/>
</dbReference>
<keyword evidence="5 6" id="KW-0472">Membrane</keyword>
<feature type="transmembrane region" description="Helical" evidence="6">
    <location>
        <begin position="423"/>
        <end position="446"/>
    </location>
</feature>
<feature type="transmembrane region" description="Helical" evidence="6">
    <location>
        <begin position="400"/>
        <end position="417"/>
    </location>
</feature>
<proteinExistence type="predicted"/>
<evidence type="ECO:0000256" key="2">
    <source>
        <dbReference type="ARBA" id="ARBA00022475"/>
    </source>
</evidence>
<dbReference type="Proteomes" id="UP000064137">
    <property type="component" value="Chromosome"/>
</dbReference>
<gene>
    <name evidence="8" type="ORF">APT59_15680</name>
</gene>
<comment type="subcellular location">
    <subcellularLocation>
        <location evidence="1">Cell membrane</location>
        <topology evidence="1">Multi-pass membrane protein</topology>
    </subcellularLocation>
</comment>